<feature type="domain" description="LIM zinc-binding" evidence="6">
    <location>
        <begin position="228"/>
        <end position="308"/>
    </location>
</feature>
<dbReference type="GO" id="GO:0003714">
    <property type="term" value="F:transcription corepressor activity"/>
    <property type="evidence" value="ECO:0007669"/>
    <property type="project" value="TreeGrafter"/>
</dbReference>
<evidence type="ECO:0000256" key="4">
    <source>
        <dbReference type="PROSITE-ProRule" id="PRU00125"/>
    </source>
</evidence>
<dbReference type="Gene3D" id="2.10.110.10">
    <property type="entry name" value="Cysteine Rich Protein"/>
    <property type="match status" value="2"/>
</dbReference>
<evidence type="ECO:0000259" key="6">
    <source>
        <dbReference type="PROSITE" id="PS50023"/>
    </source>
</evidence>
<feature type="compositionally biased region" description="Low complexity" evidence="5">
    <location>
        <begin position="395"/>
        <end position="408"/>
    </location>
</feature>
<sequence length="496" mass="55922">MAYEPIVGHRLPWDCISLRCSTALWIRPSCRRLQYCGFQQTVEKCFACGHIIAETVLRYNTACNNEIKFDGEDLEDAKRFTYVDGITVEHGGSDADVKAWIGKARAAYLELKNTWNSKQLSVNQHQGRNFQYKYQDSSTVCGRNMENYESHHPEDTGVYQQLSTQNTWDPSARHSQQQPTILLAVGKTYHPGCFRCCICTKCLDGIPFTIDSNNLIYCLPDYHLINGPLCAVCGLVIMPDEGSNEVKRVVALGKEFHIDCYRCIDCKRNLGDETDNRCYPFNESDLRTPGRIIQRLLCLNCHLQRIGAIPATSAGSGNTINTNNHHTNNIAISGNHLKSNSGIISQTNTTPMNIINNTRYTTMSNRNNKLNTINTNQYFQHQQQHHQHHHHPNHSHNQLNNNTSSSALLTHNYTPTTLYTTRTIQYTTPNSTISSTSALNHRNSNTTTTTTTTNSSNSSGSSSSNNYAINWEKTRANGINNHHNHNASHSQYTNIH</sequence>
<feature type="region of interest" description="Disordered" evidence="5">
    <location>
        <begin position="430"/>
        <end position="466"/>
    </location>
</feature>
<evidence type="ECO:0000256" key="5">
    <source>
        <dbReference type="SAM" id="MobiDB-lite"/>
    </source>
</evidence>
<dbReference type="InterPro" id="IPR047247">
    <property type="entry name" value="Ajuba-like_LIM2"/>
</dbReference>
<accession>A0A183K9X0</accession>
<dbReference type="CDD" id="cd09355">
    <property type="entry name" value="LIM2_Ajuba_like"/>
    <property type="match status" value="1"/>
</dbReference>
<evidence type="ECO:0000313" key="9">
    <source>
        <dbReference type="WBParaSite" id="SCUD_0001180301-mRNA-1"/>
    </source>
</evidence>
<dbReference type="Proteomes" id="UP000279833">
    <property type="component" value="Unassembled WGS sequence"/>
</dbReference>
<dbReference type="AlphaFoldDB" id="A0A183K9X0"/>
<dbReference type="GO" id="GO:0005634">
    <property type="term" value="C:nucleus"/>
    <property type="evidence" value="ECO:0007669"/>
    <property type="project" value="TreeGrafter"/>
</dbReference>
<dbReference type="PROSITE" id="PS50023">
    <property type="entry name" value="LIM_DOMAIN_2"/>
    <property type="match status" value="1"/>
</dbReference>
<proteinExistence type="predicted"/>
<keyword evidence="1 4" id="KW-0479">Metal-binding</keyword>
<feature type="region of interest" description="Disordered" evidence="5">
    <location>
        <begin position="380"/>
        <end position="408"/>
    </location>
</feature>
<feature type="compositionally biased region" description="Polar residues" evidence="5">
    <location>
        <begin position="430"/>
        <end position="442"/>
    </location>
</feature>
<dbReference type="PANTHER" id="PTHR24219:SF4">
    <property type="entry name" value="LIM DOMAIN-CONTAINING PROTEIN JUB"/>
    <property type="match status" value="1"/>
</dbReference>
<keyword evidence="3 4" id="KW-0440">LIM domain</keyword>
<dbReference type="STRING" id="6186.A0A183K9X0"/>
<dbReference type="GO" id="GO:0007010">
    <property type="term" value="P:cytoskeleton organization"/>
    <property type="evidence" value="ECO:0007669"/>
    <property type="project" value="TreeGrafter"/>
</dbReference>
<dbReference type="SMART" id="SM00132">
    <property type="entry name" value="LIM"/>
    <property type="match status" value="2"/>
</dbReference>
<dbReference type="GO" id="GO:0001666">
    <property type="term" value="P:response to hypoxia"/>
    <property type="evidence" value="ECO:0007669"/>
    <property type="project" value="TreeGrafter"/>
</dbReference>
<dbReference type="InterPro" id="IPR047172">
    <property type="entry name" value="Ajuba-like"/>
</dbReference>
<dbReference type="EMBL" id="UZAK01034662">
    <property type="protein sequence ID" value="VDP46141.1"/>
    <property type="molecule type" value="Genomic_DNA"/>
</dbReference>
<organism evidence="9">
    <name type="scientific">Schistosoma curassoni</name>
    <dbReference type="NCBI Taxonomy" id="6186"/>
    <lineage>
        <taxon>Eukaryota</taxon>
        <taxon>Metazoa</taxon>
        <taxon>Spiralia</taxon>
        <taxon>Lophotrochozoa</taxon>
        <taxon>Platyhelminthes</taxon>
        <taxon>Trematoda</taxon>
        <taxon>Digenea</taxon>
        <taxon>Strigeidida</taxon>
        <taxon>Schistosomatoidea</taxon>
        <taxon>Schistosomatidae</taxon>
        <taxon>Schistosoma</taxon>
    </lineage>
</organism>
<dbReference type="GO" id="GO:0035331">
    <property type="term" value="P:negative regulation of hippo signaling"/>
    <property type="evidence" value="ECO:0007669"/>
    <property type="project" value="TreeGrafter"/>
</dbReference>
<dbReference type="GO" id="GO:0005667">
    <property type="term" value="C:transcription regulator complex"/>
    <property type="evidence" value="ECO:0007669"/>
    <property type="project" value="TreeGrafter"/>
</dbReference>
<evidence type="ECO:0000256" key="1">
    <source>
        <dbReference type="ARBA" id="ARBA00022723"/>
    </source>
</evidence>
<evidence type="ECO:0000256" key="3">
    <source>
        <dbReference type="ARBA" id="ARBA00023038"/>
    </source>
</evidence>
<dbReference type="GO" id="GO:0046872">
    <property type="term" value="F:metal ion binding"/>
    <property type="evidence" value="ECO:0007669"/>
    <property type="project" value="UniProtKB-KW"/>
</dbReference>
<reference evidence="9" key="1">
    <citation type="submission" date="2016-06" db="UniProtKB">
        <authorList>
            <consortium name="WormBaseParasite"/>
        </authorList>
    </citation>
    <scope>IDENTIFICATION</scope>
</reference>
<dbReference type="WBParaSite" id="SCUD_0001180301-mRNA-1">
    <property type="protein sequence ID" value="SCUD_0001180301-mRNA-1"/>
    <property type="gene ID" value="SCUD_0001180301"/>
</dbReference>
<dbReference type="GO" id="GO:0000932">
    <property type="term" value="C:P-body"/>
    <property type="evidence" value="ECO:0007669"/>
    <property type="project" value="TreeGrafter"/>
</dbReference>
<dbReference type="Pfam" id="PF00412">
    <property type="entry name" value="LIM"/>
    <property type="match status" value="2"/>
</dbReference>
<name>A0A183K9X0_9TREM</name>
<feature type="compositionally biased region" description="Low complexity" evidence="5">
    <location>
        <begin position="443"/>
        <end position="466"/>
    </location>
</feature>
<dbReference type="InterPro" id="IPR001781">
    <property type="entry name" value="Znf_LIM"/>
</dbReference>
<dbReference type="GO" id="GO:0005912">
    <property type="term" value="C:adherens junction"/>
    <property type="evidence" value="ECO:0007669"/>
    <property type="project" value="TreeGrafter"/>
</dbReference>
<evidence type="ECO:0000313" key="8">
    <source>
        <dbReference type="Proteomes" id="UP000279833"/>
    </source>
</evidence>
<dbReference type="PANTHER" id="PTHR24219">
    <property type="entry name" value="LIM DOMAIN-CONTAINING PROTEIN JUB"/>
    <property type="match status" value="1"/>
</dbReference>
<keyword evidence="8" id="KW-1185">Reference proteome</keyword>
<gene>
    <name evidence="7" type="ORF">SCUD_LOCUS11803</name>
</gene>
<evidence type="ECO:0000313" key="7">
    <source>
        <dbReference type="EMBL" id="VDP46141.1"/>
    </source>
</evidence>
<evidence type="ECO:0000256" key="2">
    <source>
        <dbReference type="ARBA" id="ARBA00022833"/>
    </source>
</evidence>
<protein>
    <submittedName>
        <fullName evidence="9">LIM zinc-binding domain-containing protein</fullName>
    </submittedName>
</protein>
<keyword evidence="2 4" id="KW-0862">Zinc</keyword>
<dbReference type="SUPFAM" id="SSF57716">
    <property type="entry name" value="Glucocorticoid receptor-like (DNA-binding domain)"/>
    <property type="match status" value="1"/>
</dbReference>
<feature type="compositionally biased region" description="Basic residues" evidence="5">
    <location>
        <begin position="383"/>
        <end position="394"/>
    </location>
</feature>
<reference evidence="7 8" key="2">
    <citation type="submission" date="2018-11" db="EMBL/GenBank/DDBJ databases">
        <authorList>
            <consortium name="Pathogen Informatics"/>
        </authorList>
    </citation>
    <scope>NUCLEOTIDE SEQUENCE [LARGE SCALE GENOMIC DNA]</scope>
    <source>
        <strain evidence="7">Dakar</strain>
        <strain evidence="8">Dakar, Senegal</strain>
    </source>
</reference>